<accession>A0A6M3LWW1</accession>
<dbReference type="AlphaFoldDB" id="A0A6M3LWW1"/>
<name>A0A6M3LWW1_9ZZZZ</name>
<organism evidence="1">
    <name type="scientific">viral metagenome</name>
    <dbReference type="NCBI Taxonomy" id="1070528"/>
    <lineage>
        <taxon>unclassified sequences</taxon>
        <taxon>metagenomes</taxon>
        <taxon>organismal metagenomes</taxon>
    </lineage>
</organism>
<reference evidence="1" key="1">
    <citation type="submission" date="2020-03" db="EMBL/GenBank/DDBJ databases">
        <title>The deep terrestrial virosphere.</title>
        <authorList>
            <person name="Holmfeldt K."/>
            <person name="Nilsson E."/>
            <person name="Simone D."/>
            <person name="Lopez-Fernandez M."/>
            <person name="Wu X."/>
            <person name="de Brujin I."/>
            <person name="Lundin D."/>
            <person name="Andersson A."/>
            <person name="Bertilsson S."/>
            <person name="Dopson M."/>
        </authorList>
    </citation>
    <scope>NUCLEOTIDE SEQUENCE</scope>
    <source>
        <strain evidence="1">MM415B06276</strain>
    </source>
</reference>
<protein>
    <submittedName>
        <fullName evidence="1">Uncharacterized protein</fullName>
    </submittedName>
</protein>
<sequence length="80" mass="9383">MSQNDELLASQERGPDEDKVYYNGNEIHSIYIKRRGTKWAREITLRLKDQSGFLFEAKLTLGPRTLETDIHVEEFNWAVL</sequence>
<proteinExistence type="predicted"/>
<gene>
    <name evidence="1" type="ORF">MM415B06276_0008</name>
</gene>
<evidence type="ECO:0000313" key="1">
    <source>
        <dbReference type="EMBL" id="QJA97421.1"/>
    </source>
</evidence>
<dbReference type="EMBL" id="MT143492">
    <property type="protein sequence ID" value="QJA97421.1"/>
    <property type="molecule type" value="Genomic_DNA"/>
</dbReference>